<proteinExistence type="predicted"/>
<comment type="caution">
    <text evidence="1">The sequence shown here is derived from an EMBL/GenBank/DDBJ whole genome shotgun (WGS) entry which is preliminary data.</text>
</comment>
<evidence type="ECO:0000313" key="1">
    <source>
        <dbReference type="EMBL" id="EFK97624.1"/>
    </source>
</evidence>
<protein>
    <submittedName>
        <fullName evidence="1">Uncharacterized protein</fullName>
    </submittedName>
</protein>
<dbReference type="AlphaFoldDB" id="D9PFP2"/>
<accession>D9PFP2</accession>
<reference evidence="1" key="2">
    <citation type="journal article" date="2011" name="Microb. Ecol.">
        <title>Taxonomic and Functional Metagenomic Profiling of the Microbial Community in the Anoxic Sediment of a Sub-saline Shallow Lake (Laguna de Carrizo, Central Spain).</title>
        <authorList>
            <person name="Ferrer M."/>
            <person name="Guazzaroni M.E."/>
            <person name="Richter M."/>
            <person name="Garcia-Salamanca A."/>
            <person name="Yarza P."/>
            <person name="Suarez-Suarez A."/>
            <person name="Solano J."/>
            <person name="Alcaide M."/>
            <person name="van Dillewijn P."/>
            <person name="Molina-Henares M.A."/>
            <person name="Lopez-Cortes N."/>
            <person name="Al-Ramahi Y."/>
            <person name="Guerrero C."/>
            <person name="Acosta A."/>
            <person name="de Eugenio L.I."/>
            <person name="Martinez V."/>
            <person name="Marques S."/>
            <person name="Rojo F."/>
            <person name="Santero E."/>
            <person name="Genilloud O."/>
            <person name="Perez-Perez J."/>
            <person name="Rossello-Mora R."/>
            <person name="Ramos J.L."/>
        </authorList>
    </citation>
    <scope>NUCLEOTIDE SEQUENCE</scope>
</reference>
<sequence length="202" mass="22933">MKRFLFPLLICLSTFFIILHAYPETILFKSGKPLRKIIKKNNDSIKVDVSDVALTYFFDDIESIDGVMLNRTEQSASGHQPRTAFSDESLLGNTKAEILSLLNDLGYPLESLPALEQELSAFLIRLNLPSLKQQAQQAKDSPVELKRLLETIRILFKQQGYLEYQYRQPLTRLLISSFGKGDLLAILDASSIDPKEKEQAKK</sequence>
<reference evidence="1" key="1">
    <citation type="submission" date="2010-07" db="EMBL/GenBank/DDBJ databases">
        <authorList>
            <consortium name="CONSOLIDER consortium CSD2007-00005"/>
            <person name="Guazzaroni M.-E."/>
            <person name="Richter M."/>
            <person name="Garcia-Salamanca A."/>
            <person name="Yarza P."/>
            <person name="Ferrer M."/>
        </authorList>
    </citation>
    <scope>NUCLEOTIDE SEQUENCE</scope>
</reference>
<feature type="non-terminal residue" evidence="1">
    <location>
        <position position="202"/>
    </location>
</feature>
<gene>
    <name evidence="1" type="ORF">LDC_0328</name>
</gene>
<organism evidence="1">
    <name type="scientific">sediment metagenome</name>
    <dbReference type="NCBI Taxonomy" id="749907"/>
    <lineage>
        <taxon>unclassified sequences</taxon>
        <taxon>metagenomes</taxon>
        <taxon>ecological metagenomes</taxon>
    </lineage>
</organism>
<name>D9PFP2_9ZZZZ</name>
<dbReference type="EMBL" id="ADZX01000101">
    <property type="protein sequence ID" value="EFK97624.1"/>
    <property type="molecule type" value="Genomic_DNA"/>
</dbReference>